<reference evidence="3" key="1">
    <citation type="journal article" date="2019" name="Int. J. Syst. Evol. Microbiol.">
        <title>The Global Catalogue of Microorganisms (GCM) 10K type strain sequencing project: providing services to taxonomists for standard genome sequencing and annotation.</title>
        <authorList>
            <consortium name="The Broad Institute Genomics Platform"/>
            <consortium name="The Broad Institute Genome Sequencing Center for Infectious Disease"/>
            <person name="Wu L."/>
            <person name="Ma J."/>
        </authorList>
    </citation>
    <scope>NUCLEOTIDE SEQUENCE [LARGE SCALE GENOMIC DNA]</scope>
    <source>
        <strain evidence="3">CGMCC 4.7248</strain>
    </source>
</reference>
<dbReference type="RefSeq" id="WP_381031930.1">
    <property type="nucleotide sequence ID" value="NZ_JBHSNY010000034.1"/>
</dbReference>
<dbReference type="EMBL" id="JBHSNY010000034">
    <property type="protein sequence ID" value="MFC5639710.1"/>
    <property type="molecule type" value="Genomic_DNA"/>
</dbReference>
<proteinExistence type="predicted"/>
<name>A0ABW0V2Z4_9ACTN</name>
<accession>A0ABW0V2Z4</accession>
<keyword evidence="3" id="KW-1185">Reference proteome</keyword>
<feature type="region of interest" description="Disordered" evidence="1">
    <location>
        <begin position="27"/>
        <end position="56"/>
    </location>
</feature>
<evidence type="ECO:0000313" key="2">
    <source>
        <dbReference type="EMBL" id="MFC5639710.1"/>
    </source>
</evidence>
<evidence type="ECO:0000256" key="1">
    <source>
        <dbReference type="SAM" id="MobiDB-lite"/>
    </source>
</evidence>
<feature type="compositionally biased region" description="Basic and acidic residues" evidence="1">
    <location>
        <begin position="34"/>
        <end position="48"/>
    </location>
</feature>
<comment type="caution">
    <text evidence="2">The sequence shown here is derived from an EMBL/GenBank/DDBJ whole genome shotgun (WGS) entry which is preliminary data.</text>
</comment>
<organism evidence="2 3">
    <name type="scientific">Streptomyces bullii</name>
    <dbReference type="NCBI Taxonomy" id="349910"/>
    <lineage>
        <taxon>Bacteria</taxon>
        <taxon>Bacillati</taxon>
        <taxon>Actinomycetota</taxon>
        <taxon>Actinomycetes</taxon>
        <taxon>Kitasatosporales</taxon>
        <taxon>Streptomycetaceae</taxon>
        <taxon>Streptomyces</taxon>
    </lineage>
</organism>
<protein>
    <submittedName>
        <fullName evidence="2">Uncharacterized protein</fullName>
    </submittedName>
</protein>
<gene>
    <name evidence="2" type="ORF">ACFPZJ_39630</name>
</gene>
<dbReference type="Proteomes" id="UP001596154">
    <property type="component" value="Unassembled WGS sequence"/>
</dbReference>
<evidence type="ECO:0000313" key="3">
    <source>
        <dbReference type="Proteomes" id="UP001596154"/>
    </source>
</evidence>
<sequence>MSGAYEARSALLEAFAEASIAARYISPEATGPDEESKGWVRAEFHEGQESPSSEFQQDCLSRATKLGEQFGYVIRSYGIVMASAAQLRHVINKRTGKLVTKGFNLSERDLGWPERQFGVPAEFLELQEPPGVWDVPEA</sequence>